<evidence type="ECO:0000313" key="6">
    <source>
        <dbReference type="Proteomes" id="UP000694888"/>
    </source>
</evidence>
<keyword evidence="2" id="KW-0808">Transferase</keyword>
<dbReference type="InterPro" id="IPR042231">
    <property type="entry name" value="Cho/carn_acyl_trans_2"/>
</dbReference>
<evidence type="ECO:0000256" key="2">
    <source>
        <dbReference type="ARBA" id="ARBA00022679"/>
    </source>
</evidence>
<dbReference type="PANTHER" id="PTHR22589:SF112">
    <property type="entry name" value="CHOLINE_CARNITINE ACYLTRANSFERASE DOMAIN-CONTAINING PROTEIN"/>
    <property type="match status" value="1"/>
</dbReference>
<dbReference type="Proteomes" id="UP000694888">
    <property type="component" value="Unplaced"/>
</dbReference>
<dbReference type="Pfam" id="PF00755">
    <property type="entry name" value="Carn_acyltransf"/>
    <property type="match status" value="1"/>
</dbReference>
<evidence type="ECO:0000259" key="5">
    <source>
        <dbReference type="Pfam" id="PF00755"/>
    </source>
</evidence>
<organism evidence="6 7">
    <name type="scientific">Aplysia californica</name>
    <name type="common">California sea hare</name>
    <dbReference type="NCBI Taxonomy" id="6500"/>
    <lineage>
        <taxon>Eukaryota</taxon>
        <taxon>Metazoa</taxon>
        <taxon>Spiralia</taxon>
        <taxon>Lophotrochozoa</taxon>
        <taxon>Mollusca</taxon>
        <taxon>Gastropoda</taxon>
        <taxon>Heterobranchia</taxon>
        <taxon>Euthyneura</taxon>
        <taxon>Tectipleura</taxon>
        <taxon>Aplysiida</taxon>
        <taxon>Aplysioidea</taxon>
        <taxon>Aplysiidae</taxon>
        <taxon>Aplysia</taxon>
    </lineage>
</organism>
<dbReference type="InterPro" id="IPR039551">
    <property type="entry name" value="Cho/carn_acyl_trans"/>
</dbReference>
<evidence type="ECO:0000256" key="1">
    <source>
        <dbReference type="ARBA" id="ARBA00005232"/>
    </source>
</evidence>
<dbReference type="SUPFAM" id="SSF52777">
    <property type="entry name" value="CoA-dependent acyltransferases"/>
    <property type="match status" value="2"/>
</dbReference>
<proteinExistence type="inferred from homology"/>
<accession>A0ABM1A9E9</accession>
<gene>
    <name evidence="7" type="primary">LOC101849241</name>
</gene>
<keyword evidence="6" id="KW-1185">Reference proteome</keyword>
<evidence type="ECO:0000256" key="4">
    <source>
        <dbReference type="SAM" id="MobiDB-lite"/>
    </source>
</evidence>
<name>A0ABM1A9E9_APLCA</name>
<dbReference type="Gene3D" id="3.30.559.10">
    <property type="entry name" value="Chloramphenicol acetyltransferase-like domain"/>
    <property type="match status" value="1"/>
</dbReference>
<evidence type="ECO:0000256" key="3">
    <source>
        <dbReference type="ARBA" id="ARBA00023315"/>
    </source>
</evidence>
<dbReference type="InterPro" id="IPR023213">
    <property type="entry name" value="CAT-like_dom_sf"/>
</dbReference>
<keyword evidence="3" id="KW-0012">Acyltransferase</keyword>
<dbReference type="GeneID" id="101849241"/>
<dbReference type="Gene3D" id="3.30.559.70">
    <property type="entry name" value="Choline/Carnitine o-acyltransferase, domain 2"/>
    <property type="match status" value="1"/>
</dbReference>
<feature type="domain" description="Choline/carnitine acyltransferase" evidence="5">
    <location>
        <begin position="167"/>
        <end position="759"/>
    </location>
</feature>
<dbReference type="PANTHER" id="PTHR22589">
    <property type="entry name" value="CARNITINE O-ACYLTRANSFERASE"/>
    <property type="match status" value="1"/>
</dbReference>
<comment type="similarity">
    <text evidence="1">Belongs to the carnitine/choline acetyltransferase family.</text>
</comment>
<dbReference type="InterPro" id="IPR000542">
    <property type="entry name" value="Carn_acyl_trans"/>
</dbReference>
<dbReference type="RefSeq" id="XP_012943350.1">
    <property type="nucleotide sequence ID" value="XM_013087896.2"/>
</dbReference>
<protein>
    <submittedName>
        <fullName evidence="7">Carnitine O-palmitoyltransferase 1, liver isoform</fullName>
    </submittedName>
</protein>
<evidence type="ECO:0000313" key="7">
    <source>
        <dbReference type="RefSeq" id="XP_012943350.1"/>
    </source>
</evidence>
<sequence>MTNQVEAPTPRPRYAWPRPASQSSRHGSGWMSRLWRNAPVYRARLNNYLWPGSLTSLGLCVGGAAAVRGYDLDVLDPVKARLMSLEEAFAPLGDVPAMVCSCCLSGMALFVLSVALRRCSLRLLLAYRGWMYENKPSLSTKLWGLLVYSMSGWKPSLYNCQSSLPRLPVPPLATAIQQLMESFEPLYQDDPKTLEELKREAEKFVTGVGPKLQRALVLRSWWTENFVSDWWEKYVYLMGRSPLPINSNYYIMDQSYWSPTTKQCARAAGVVYQLLLVWEQILSEDLEPLRIRGTVPVCMAQYRRTFSTTRVPGEEMDELVHYPTSEAQHVIVNRRGLLYKMDVTDINGRLVSPTALESQLEWIVQDADARYSQVPESERLVPALTATDRSDWARARTEFFSQGVNKDTLKWVESAVLHIVLDTHSYDDLSSRATHLLHGKTGTYWFDKSIEVVVMTDGHFGLNCEHSLGDAPVIGHIQEFNLTYDVIKKYYSEEGHATDPPLTKPTQPSELRSKPTPLQWEVGTALAAAINRAYSQADKNNSDLDLVLFDHDTFGKGAIKKCRLSPDAFIQMALHTTYRKLHGRSALTYEASMTRLYKAGRTETVRSLTSEAKQFVETFLDAEKPEEEKRALLKAACERHAKMYKDAMNGKGIDRHLFALYVASRGLGIDCEFLKRVLSIPWTLSTSQQPQQQIEWSPTCSNPKFRDQVCPGGGFGPVSDDGYGVSYMVAGEHRVFFHVSSRRSTQATDSAVFVKTLQETMSEMKALYGQ</sequence>
<reference evidence="7" key="1">
    <citation type="submission" date="2025-08" db="UniProtKB">
        <authorList>
            <consortium name="RefSeq"/>
        </authorList>
    </citation>
    <scope>IDENTIFICATION</scope>
</reference>
<feature type="region of interest" description="Disordered" evidence="4">
    <location>
        <begin position="1"/>
        <end position="29"/>
    </location>
</feature>